<evidence type="ECO:0000313" key="1">
    <source>
        <dbReference type="EMBL" id="KAJ1144453.1"/>
    </source>
</evidence>
<dbReference type="EMBL" id="JANPWB010000010">
    <property type="protein sequence ID" value="KAJ1144453.1"/>
    <property type="molecule type" value="Genomic_DNA"/>
</dbReference>
<name>A0AAV7R143_PLEWA</name>
<comment type="caution">
    <text evidence="1">The sequence shown here is derived from an EMBL/GenBank/DDBJ whole genome shotgun (WGS) entry which is preliminary data.</text>
</comment>
<dbReference type="AlphaFoldDB" id="A0AAV7R143"/>
<gene>
    <name evidence="1" type="ORF">NDU88_010751</name>
</gene>
<reference evidence="1" key="1">
    <citation type="journal article" date="2022" name="bioRxiv">
        <title>Sequencing and chromosome-scale assembly of the giantPleurodeles waltlgenome.</title>
        <authorList>
            <person name="Brown T."/>
            <person name="Elewa A."/>
            <person name="Iarovenko S."/>
            <person name="Subramanian E."/>
            <person name="Araus A.J."/>
            <person name="Petzold A."/>
            <person name="Susuki M."/>
            <person name="Suzuki K.-i.T."/>
            <person name="Hayashi T."/>
            <person name="Toyoda A."/>
            <person name="Oliveira C."/>
            <person name="Osipova E."/>
            <person name="Leigh N.D."/>
            <person name="Simon A."/>
            <person name="Yun M.H."/>
        </authorList>
    </citation>
    <scope>NUCLEOTIDE SEQUENCE</scope>
    <source>
        <strain evidence="1">20211129_DDA</strain>
        <tissue evidence="1">Liver</tissue>
    </source>
</reference>
<evidence type="ECO:0000313" key="2">
    <source>
        <dbReference type="Proteomes" id="UP001066276"/>
    </source>
</evidence>
<proteinExistence type="predicted"/>
<dbReference type="Proteomes" id="UP001066276">
    <property type="component" value="Chromosome 6"/>
</dbReference>
<protein>
    <submittedName>
        <fullName evidence="1">Uncharacterized protein</fullName>
    </submittedName>
</protein>
<keyword evidence="2" id="KW-1185">Reference proteome</keyword>
<organism evidence="1 2">
    <name type="scientific">Pleurodeles waltl</name>
    <name type="common">Iberian ribbed newt</name>
    <dbReference type="NCBI Taxonomy" id="8319"/>
    <lineage>
        <taxon>Eukaryota</taxon>
        <taxon>Metazoa</taxon>
        <taxon>Chordata</taxon>
        <taxon>Craniata</taxon>
        <taxon>Vertebrata</taxon>
        <taxon>Euteleostomi</taxon>
        <taxon>Amphibia</taxon>
        <taxon>Batrachia</taxon>
        <taxon>Caudata</taxon>
        <taxon>Salamandroidea</taxon>
        <taxon>Salamandridae</taxon>
        <taxon>Pleurodelinae</taxon>
        <taxon>Pleurodeles</taxon>
    </lineage>
</organism>
<sequence>MCVYGIDDGGVVNGAFVGGVSIDSDFVDCVFVDGAFIDGVFTVDGDFVGGDVDNEALCEVFGGESRLVVYVFTNDEKFKKAVVDGASVD</sequence>
<accession>A0AAV7R143</accession>